<name>A0ABT5ZBD4_9ACTN</name>
<sequence length="52" mass="6028">MNLHVVVVIIVAVGNLELSAEVQREHRRTVERVSAVLEQKTVGIWRFRQVMM</sequence>
<dbReference type="RefSeq" id="WP_275822222.1">
    <property type="nucleotide sequence ID" value="NZ_BAAANM010000042.1"/>
</dbReference>
<protein>
    <submittedName>
        <fullName evidence="1">Uncharacterized protein</fullName>
    </submittedName>
</protein>
<evidence type="ECO:0000313" key="1">
    <source>
        <dbReference type="EMBL" id="MDF2261028.1"/>
    </source>
</evidence>
<dbReference type="EMBL" id="JARHTQ010000045">
    <property type="protein sequence ID" value="MDF2261028.1"/>
    <property type="molecule type" value="Genomic_DNA"/>
</dbReference>
<accession>A0ABT5ZBD4</accession>
<comment type="caution">
    <text evidence="1">The sequence shown here is derived from an EMBL/GenBank/DDBJ whole genome shotgun (WGS) entry which is preliminary data.</text>
</comment>
<keyword evidence="2" id="KW-1185">Reference proteome</keyword>
<reference evidence="1 2" key="1">
    <citation type="submission" date="2023-03" db="EMBL/GenBank/DDBJ databases">
        <title>Draft genome sequence of type strain Streptomyces ferralitis JCM 14344.</title>
        <authorList>
            <person name="Klaysubun C."/>
            <person name="Duangmal K."/>
        </authorList>
    </citation>
    <scope>NUCLEOTIDE SEQUENCE [LARGE SCALE GENOMIC DNA]</scope>
    <source>
        <strain evidence="1 2">JCM 14344</strain>
    </source>
</reference>
<proteinExistence type="predicted"/>
<evidence type="ECO:0000313" key="2">
    <source>
        <dbReference type="Proteomes" id="UP001220022"/>
    </source>
</evidence>
<organism evidence="1 2">
    <name type="scientific">Streptantibioticus ferralitis</name>
    <dbReference type="NCBI Taxonomy" id="236510"/>
    <lineage>
        <taxon>Bacteria</taxon>
        <taxon>Bacillati</taxon>
        <taxon>Actinomycetota</taxon>
        <taxon>Actinomycetes</taxon>
        <taxon>Kitasatosporales</taxon>
        <taxon>Streptomycetaceae</taxon>
        <taxon>Streptantibioticus</taxon>
    </lineage>
</organism>
<gene>
    <name evidence="1" type="ORF">P2L57_36520</name>
</gene>
<dbReference type="Proteomes" id="UP001220022">
    <property type="component" value="Unassembled WGS sequence"/>
</dbReference>